<dbReference type="Pfam" id="PF03819">
    <property type="entry name" value="MazG"/>
    <property type="match status" value="1"/>
</dbReference>
<dbReference type="GO" id="GO:0046076">
    <property type="term" value="P:dTTP catabolic process"/>
    <property type="evidence" value="ECO:0007669"/>
    <property type="project" value="TreeGrafter"/>
</dbReference>
<dbReference type="NCBIfam" id="TIGR00444">
    <property type="entry name" value="mazG"/>
    <property type="match status" value="1"/>
</dbReference>
<dbReference type="InterPro" id="IPR011551">
    <property type="entry name" value="NTP_PyrPHydrolase_MazG"/>
</dbReference>
<dbReference type="GO" id="GO:0046047">
    <property type="term" value="P:TTP catabolic process"/>
    <property type="evidence" value="ECO:0007669"/>
    <property type="project" value="TreeGrafter"/>
</dbReference>
<organism evidence="2 3">
    <name type="scientific">Oceanithermus desulfurans NBRC 100063</name>
    <dbReference type="NCBI Taxonomy" id="1227550"/>
    <lineage>
        <taxon>Bacteria</taxon>
        <taxon>Thermotogati</taxon>
        <taxon>Deinococcota</taxon>
        <taxon>Deinococci</taxon>
        <taxon>Thermales</taxon>
        <taxon>Thermaceae</taxon>
        <taxon>Oceanithermus</taxon>
    </lineage>
</organism>
<dbReference type="CDD" id="cd11528">
    <property type="entry name" value="NTP-PPase_MazG_Nterm"/>
    <property type="match status" value="1"/>
</dbReference>
<dbReference type="InterPro" id="IPR048015">
    <property type="entry name" value="NTP-PPase_MazG-like_N"/>
</dbReference>
<dbReference type="NCBIfam" id="NF008986">
    <property type="entry name" value="PRK12333.1"/>
    <property type="match status" value="1"/>
</dbReference>
<evidence type="ECO:0000259" key="1">
    <source>
        <dbReference type="Pfam" id="PF03819"/>
    </source>
</evidence>
<dbReference type="GO" id="GO:0047429">
    <property type="term" value="F:nucleoside triphosphate diphosphatase activity"/>
    <property type="evidence" value="ECO:0007669"/>
    <property type="project" value="TreeGrafter"/>
</dbReference>
<dbReference type="GO" id="GO:0006203">
    <property type="term" value="P:dGTP catabolic process"/>
    <property type="evidence" value="ECO:0007669"/>
    <property type="project" value="TreeGrafter"/>
</dbReference>
<dbReference type="SUPFAM" id="SSF101386">
    <property type="entry name" value="all-alpha NTP pyrophosphatases"/>
    <property type="match status" value="1"/>
</dbReference>
<dbReference type="InterPro" id="IPR004518">
    <property type="entry name" value="MazG-like_dom"/>
</dbReference>
<name>A0A511RNJ3_9DEIN</name>
<dbReference type="AlphaFoldDB" id="A0A511RNJ3"/>
<evidence type="ECO:0000313" key="2">
    <source>
        <dbReference type="EMBL" id="GEM90376.1"/>
    </source>
</evidence>
<gene>
    <name evidence="2" type="ORF">ODE01S_18100</name>
</gene>
<dbReference type="PANTHER" id="PTHR30522:SF0">
    <property type="entry name" value="NUCLEOSIDE TRIPHOSPHATE PYROPHOSPHOHYDROLASE"/>
    <property type="match status" value="1"/>
</dbReference>
<dbReference type="GO" id="GO:0046061">
    <property type="term" value="P:dATP catabolic process"/>
    <property type="evidence" value="ECO:0007669"/>
    <property type="project" value="TreeGrafter"/>
</dbReference>
<feature type="domain" description="NTP pyrophosphohydrolase MazG-like" evidence="1">
    <location>
        <begin position="23"/>
        <end position="96"/>
    </location>
</feature>
<accession>A0A511RNJ3</accession>
<dbReference type="Proteomes" id="UP000321827">
    <property type="component" value="Unassembled WGS sequence"/>
</dbReference>
<keyword evidence="2" id="KW-0378">Hydrolase</keyword>
<dbReference type="EMBL" id="BJXN01000013">
    <property type="protein sequence ID" value="GEM90376.1"/>
    <property type="molecule type" value="Genomic_DNA"/>
</dbReference>
<proteinExistence type="predicted"/>
<reference evidence="2 3" key="1">
    <citation type="submission" date="2019-07" db="EMBL/GenBank/DDBJ databases">
        <title>Whole genome shotgun sequence of Oceanithermus desulfurans NBRC 100063.</title>
        <authorList>
            <person name="Hosoyama A."/>
            <person name="Uohara A."/>
            <person name="Ohji S."/>
            <person name="Ichikawa N."/>
        </authorList>
    </citation>
    <scope>NUCLEOTIDE SEQUENCE [LARGE SCALE GENOMIC DNA]</scope>
    <source>
        <strain evidence="2 3">NBRC 100063</strain>
    </source>
</reference>
<dbReference type="GO" id="GO:0046052">
    <property type="term" value="P:UTP catabolic process"/>
    <property type="evidence" value="ECO:0007669"/>
    <property type="project" value="TreeGrafter"/>
</dbReference>
<dbReference type="GO" id="GO:0006950">
    <property type="term" value="P:response to stress"/>
    <property type="evidence" value="ECO:0007669"/>
    <property type="project" value="UniProtKB-ARBA"/>
</dbReference>
<dbReference type="Gene3D" id="1.10.287.1080">
    <property type="entry name" value="MazG-like"/>
    <property type="match status" value="1"/>
</dbReference>
<sequence>MEKLLEVMRRLRAPDGCPWDRKQTHESLRPYLLEEAAEAVDAIAEGDPAKMAEELGDVLLQVAFHSVIGEEEGTFGYADVERAIVDKLIERHPHVFADRELHTAEEVLANWEKQKEEKRGPQSPCEKVPRSLPALARGYELARKLELAGDREAAARALAAGDLEAALWEVVKLFAEREENPEVALRERLSALCSNEP</sequence>
<comment type="caution">
    <text evidence="2">The sequence shown here is derived from an EMBL/GenBank/DDBJ whole genome shotgun (WGS) entry which is preliminary data.</text>
</comment>
<protein>
    <submittedName>
        <fullName evidence="2">Nucleoside triphosphate pyrophosphohydrolase</fullName>
    </submittedName>
</protein>
<evidence type="ECO:0000313" key="3">
    <source>
        <dbReference type="Proteomes" id="UP000321827"/>
    </source>
</evidence>
<dbReference type="PANTHER" id="PTHR30522">
    <property type="entry name" value="NUCLEOSIDE TRIPHOSPHATE PYROPHOSPHOHYDROLASE"/>
    <property type="match status" value="1"/>
</dbReference>
<dbReference type="GO" id="GO:0046081">
    <property type="term" value="P:dUTP catabolic process"/>
    <property type="evidence" value="ECO:0007669"/>
    <property type="project" value="TreeGrafter"/>
</dbReference>
<dbReference type="RefSeq" id="WP_246104125.1">
    <property type="nucleotide sequence ID" value="NZ_BJXN01000013.1"/>
</dbReference>
<dbReference type="FunFam" id="1.10.287.1080:FF:000001">
    <property type="entry name" value="Nucleoside triphosphate pyrophosphohydrolase"/>
    <property type="match status" value="1"/>
</dbReference>